<protein>
    <submittedName>
        <fullName evidence="2">Uncharacterized protein</fullName>
    </submittedName>
</protein>
<dbReference type="EMBL" id="CP012160">
    <property type="protein sequence ID" value="AKS45019.1"/>
    <property type="molecule type" value="Genomic_DNA"/>
</dbReference>
<gene>
    <name evidence="2" type="ORF">OSB_04560</name>
</gene>
<accession>A0A0K0Y258</accession>
<feature type="compositionally biased region" description="Basic and acidic residues" evidence="1">
    <location>
        <begin position="13"/>
        <end position="27"/>
    </location>
</feature>
<organism evidence="2 3">
    <name type="scientific">Octadecabacter temperatus</name>
    <dbReference type="NCBI Taxonomy" id="1458307"/>
    <lineage>
        <taxon>Bacteria</taxon>
        <taxon>Pseudomonadati</taxon>
        <taxon>Pseudomonadota</taxon>
        <taxon>Alphaproteobacteria</taxon>
        <taxon>Rhodobacterales</taxon>
        <taxon>Roseobacteraceae</taxon>
        <taxon>Octadecabacter</taxon>
    </lineage>
</organism>
<feature type="compositionally biased region" description="Acidic residues" evidence="1">
    <location>
        <begin position="78"/>
        <end position="126"/>
    </location>
</feature>
<dbReference type="AlphaFoldDB" id="A0A0K0Y258"/>
<keyword evidence="3" id="KW-1185">Reference proteome</keyword>
<evidence type="ECO:0000313" key="2">
    <source>
        <dbReference type="EMBL" id="AKS45019.1"/>
    </source>
</evidence>
<dbReference type="Proteomes" id="UP000067444">
    <property type="component" value="Chromosome"/>
</dbReference>
<proteinExistence type="predicted"/>
<dbReference type="InterPro" id="IPR012644">
    <property type="entry name" value="CHP02300_FYDLN_acid"/>
</dbReference>
<feature type="region of interest" description="Disordered" evidence="1">
    <location>
        <begin position="65"/>
        <end position="126"/>
    </location>
</feature>
<dbReference type="STRING" id="1458307.OSB_04560"/>
<dbReference type="Pfam" id="PF09538">
    <property type="entry name" value="FYDLN_acid"/>
    <property type="match status" value="1"/>
</dbReference>
<dbReference type="KEGG" id="otm:OSB_04560"/>
<reference evidence="2 3" key="1">
    <citation type="journal article" date="2015" name="Genome Announc.">
        <title>Closed Genome Sequence of Octadecabacter temperatus SB1, the First Mesophilic Species of the Genus Octadecabacter.</title>
        <authorList>
            <person name="Voget S."/>
            <person name="Billerbeck S."/>
            <person name="Simon M."/>
            <person name="Daniel R."/>
        </authorList>
    </citation>
    <scope>NUCLEOTIDE SEQUENCE [LARGE SCALE GENOMIC DNA]</scope>
    <source>
        <strain evidence="2 3">SB1</strain>
    </source>
</reference>
<dbReference type="NCBIfam" id="TIGR02300">
    <property type="entry name" value="FYDLN_acid"/>
    <property type="match status" value="1"/>
</dbReference>
<name>A0A0K0Y258_9RHOB</name>
<feature type="region of interest" description="Disordered" evidence="1">
    <location>
        <begin position="1"/>
        <end position="27"/>
    </location>
</feature>
<sequence>MAVGDDPAKWPNRQKEDHMPKEEWGTKRLCPETGKRFYDLNADPIVSPYTGEVVVVETGKTRTMVADAADAQSKKDEDNAEDDDLVLDDDDEDDDADLGDDVLDDDEDDTVPLEEIADVAAPDDDS</sequence>
<dbReference type="PATRIC" id="fig|1458307.3.peg.458"/>
<evidence type="ECO:0000313" key="3">
    <source>
        <dbReference type="Proteomes" id="UP000067444"/>
    </source>
</evidence>
<evidence type="ECO:0000256" key="1">
    <source>
        <dbReference type="SAM" id="MobiDB-lite"/>
    </source>
</evidence>